<feature type="compositionally biased region" description="Low complexity" evidence="1">
    <location>
        <begin position="344"/>
        <end position="363"/>
    </location>
</feature>
<dbReference type="AlphaFoldDB" id="A0AAW9TT01"/>
<protein>
    <recommendedName>
        <fullName evidence="2">Phage tail lysozyme domain-containing protein</fullName>
    </recommendedName>
</protein>
<feature type="region of interest" description="Disordered" evidence="1">
    <location>
        <begin position="261"/>
        <end position="297"/>
    </location>
</feature>
<feature type="compositionally biased region" description="Polar residues" evidence="1">
    <location>
        <begin position="144"/>
        <end position="164"/>
    </location>
</feature>
<dbReference type="Proteomes" id="UP000429484">
    <property type="component" value="Unassembled WGS sequence"/>
</dbReference>
<feature type="region of interest" description="Disordered" evidence="1">
    <location>
        <begin position="144"/>
        <end position="174"/>
    </location>
</feature>
<comment type="caution">
    <text evidence="3">The sequence shown here is derived from an EMBL/GenBank/DDBJ whole genome shotgun (WGS) entry which is preliminary data.</text>
</comment>
<feature type="region of interest" description="Disordered" evidence="1">
    <location>
        <begin position="88"/>
        <end position="108"/>
    </location>
</feature>
<dbReference type="InterPro" id="IPR041219">
    <property type="entry name" value="Phage_lysozyme2"/>
</dbReference>
<evidence type="ECO:0000259" key="2">
    <source>
        <dbReference type="Pfam" id="PF18013"/>
    </source>
</evidence>
<dbReference type="Pfam" id="PF18013">
    <property type="entry name" value="Phage_lysozyme2"/>
    <property type="match status" value="1"/>
</dbReference>
<gene>
    <name evidence="3" type="ORF">GHK53_20140</name>
</gene>
<dbReference type="Gene3D" id="1.10.530.10">
    <property type="match status" value="1"/>
</dbReference>
<feature type="compositionally biased region" description="Basic and acidic residues" evidence="1">
    <location>
        <begin position="679"/>
        <end position="690"/>
    </location>
</feature>
<dbReference type="EMBL" id="WISR01000163">
    <property type="protein sequence ID" value="MQW35026.1"/>
    <property type="molecule type" value="Genomic_DNA"/>
</dbReference>
<accession>A0AAW9TT01</accession>
<evidence type="ECO:0000313" key="4">
    <source>
        <dbReference type="Proteomes" id="UP000429484"/>
    </source>
</evidence>
<organism evidence="3 4">
    <name type="scientific">Rhizobium meliloti</name>
    <name type="common">Ensifer meliloti</name>
    <name type="synonym">Sinorhizobium meliloti</name>
    <dbReference type="NCBI Taxonomy" id="382"/>
    <lineage>
        <taxon>Bacteria</taxon>
        <taxon>Pseudomonadati</taxon>
        <taxon>Pseudomonadota</taxon>
        <taxon>Alphaproteobacteria</taxon>
        <taxon>Hyphomicrobiales</taxon>
        <taxon>Rhizobiaceae</taxon>
        <taxon>Sinorhizobium/Ensifer group</taxon>
        <taxon>Sinorhizobium</taxon>
    </lineage>
</organism>
<reference evidence="3 4" key="1">
    <citation type="journal article" date="2013" name="Genome Biol.">
        <title>Comparative genomics of the core and accessory genomes of 48 Sinorhizobium strains comprising five genospecies.</title>
        <authorList>
            <person name="Sugawara M."/>
            <person name="Epstein B."/>
            <person name="Badgley B.D."/>
            <person name="Unno T."/>
            <person name="Xu L."/>
            <person name="Reese J."/>
            <person name="Gyaneshwar P."/>
            <person name="Denny R."/>
            <person name="Mudge J."/>
            <person name="Bharti A.K."/>
            <person name="Farmer A.D."/>
            <person name="May G.D."/>
            <person name="Woodward J.E."/>
            <person name="Medigue C."/>
            <person name="Vallenet D."/>
            <person name="Lajus A."/>
            <person name="Rouy Z."/>
            <person name="Martinez-Vaz B."/>
            <person name="Tiffin P."/>
            <person name="Young N.D."/>
            <person name="Sadowsky M.J."/>
        </authorList>
    </citation>
    <scope>NUCLEOTIDE SEQUENCE [LARGE SCALE GENOMIC DNA]</scope>
    <source>
        <strain evidence="3 4">N6B1</strain>
    </source>
</reference>
<dbReference type="RefSeq" id="WP_153349867.1">
    <property type="nucleotide sequence ID" value="NZ_WISR01000163.1"/>
</dbReference>
<evidence type="ECO:0000256" key="1">
    <source>
        <dbReference type="SAM" id="MobiDB-lite"/>
    </source>
</evidence>
<proteinExistence type="predicted"/>
<name>A0AAW9TT01_RHIML</name>
<feature type="region of interest" description="Disordered" evidence="1">
    <location>
        <begin position="311"/>
        <end position="363"/>
    </location>
</feature>
<sequence length="690" mass="73446">MAYSFLFGGDTGETPDSIKRKRELAMAIMGASPAPKNIGEGLNALGSGIVAGVMNRRANKAEKEGQSAAGALRQQFYNSITGAAPDVSASSMLSPGVKPSAGAASAGDVDMSGNDIYSSFMDTVDNTIKNPFGLAAVAATGKAESSFSPGNVNRTWSDPSQSGDPGTAGGIMSWRGPRLESLQAFAAKKGEQGNGSPQTQAEFLLQEDPNLVRALNGAKSTEEAQQIMNNAWKFAGYNQPGGEAANRLSYANAFLPNFQGQGQPQQVASLDPSIGMPPERPQSAAPMQGPPMPSLSDEVAEFKQTPEYAARFPGQNVGGSAPQAPPLAPPVEVAAPAVPPTAPPMGQQPGQQIAQAQPQQQSGPDQALLYQILTHPFSTPEDKAMAKMMLEQQAQQAGAQREQQVWMQRQQYETEQKRSDPSYQLGLKKTQAELDQMGKPEYRTLTPEERKQYGIPDNDQRLYQISRGGKVDAVGGAGQTINVGNEIDARKAAAAELGLSPEDPRYESFVLTGKFPREDSQSLTATDKKAILEADEMVAANQSALDALSQAEGLSGKANSGWFAGARASIGNNLPDWMVPDIVSSPQSSQATTDMDNAIIGQAITQLKTIFGGNPTEGERNILLELQGSSTMPREVRKQVFSRARALAEKRLQFNNDRASDLRGGTYYKPDRAPATGHNIDDLLKKYGAP</sequence>
<feature type="domain" description="Phage tail lysozyme" evidence="2">
    <location>
        <begin position="134"/>
        <end position="257"/>
    </location>
</feature>
<feature type="region of interest" description="Disordered" evidence="1">
    <location>
        <begin position="659"/>
        <end position="690"/>
    </location>
</feature>
<evidence type="ECO:0000313" key="3">
    <source>
        <dbReference type="EMBL" id="MQW35026.1"/>
    </source>
</evidence>